<dbReference type="AlphaFoldDB" id="A0A1Y6FV57"/>
<evidence type="ECO:0000313" key="5">
    <source>
        <dbReference type="EMBL" id="SMQ76433.1"/>
    </source>
</evidence>
<sequence>MNGAETLLRTLLAGGVDTCFMNPGTSEMHFVAALDKVPGMRSVLGLFEGAVTGMADGYGRIAGRPAATLLHLGPGLANGLANLHNARRAGTPLINIVGDHATGHLRYDAPLASDIAGFARPVSHWVHSAVSADTVGSDTARAISAARAAPGQIATLILPADVAWGESEGPADPLPHQALASVPTRTISRVAERLQSATNPAILLRGEALTAFGIETAQRIAATTGAALLADTFAPRQRRGAPFADVRTIPYFAEQILEFLAPFDLLVLVGAKPPVSFFAYPDKASWCVPDHTRLARLALAHEDACTALSELADHLGAKAVAKPDVPPPTYSRDRLDQYSVGAIIGALMPEDCIISEEAATNGPGIALGTQGACPHDYLRLTGGSIGQALPAATGAAIAAPDRKVICASGDGGAMYTLQALWTQARERLDVTTIIFANRSYAILNVEMQRMGFTEPGPVALSMLDLHDPAIDWCKLARGMGVEASTATTVAEFESQFEDAMRSRGPRLIEVVV</sequence>
<dbReference type="InterPro" id="IPR011766">
    <property type="entry name" value="TPP_enzyme_TPP-bd"/>
</dbReference>
<reference evidence="6" key="1">
    <citation type="submission" date="2017-04" db="EMBL/GenBank/DDBJ databases">
        <authorList>
            <person name="Varghese N."/>
            <person name="Submissions S."/>
        </authorList>
    </citation>
    <scope>NUCLEOTIDE SEQUENCE [LARGE SCALE GENOMIC DNA]</scope>
    <source>
        <strain evidence="6">UI2</strain>
    </source>
</reference>
<dbReference type="Gene3D" id="3.40.50.1220">
    <property type="entry name" value="TPP-binding domain"/>
    <property type="match status" value="1"/>
</dbReference>
<dbReference type="GO" id="GO:0050660">
    <property type="term" value="F:flavin adenine dinucleotide binding"/>
    <property type="evidence" value="ECO:0007669"/>
    <property type="project" value="TreeGrafter"/>
</dbReference>
<dbReference type="PANTHER" id="PTHR18968:SF86">
    <property type="entry name" value="ACETOLACTATE SYNTHASE LARGE SUBUNIT ILVX-RELATED"/>
    <property type="match status" value="1"/>
</dbReference>
<keyword evidence="6" id="KW-1185">Reference proteome</keyword>
<keyword evidence="2" id="KW-0786">Thiamine pyrophosphate</keyword>
<evidence type="ECO:0000259" key="4">
    <source>
        <dbReference type="Pfam" id="PF02776"/>
    </source>
</evidence>
<evidence type="ECO:0000313" key="6">
    <source>
        <dbReference type="Proteomes" id="UP000194469"/>
    </source>
</evidence>
<feature type="domain" description="Thiamine pyrophosphate enzyme TPP-binding" evidence="3">
    <location>
        <begin position="382"/>
        <end position="510"/>
    </location>
</feature>
<protein>
    <submittedName>
        <fullName evidence="5">Acetolactate synthase-1/2/3 large subunit</fullName>
    </submittedName>
</protein>
<dbReference type="GO" id="GO:0003984">
    <property type="term" value="F:acetolactate synthase activity"/>
    <property type="evidence" value="ECO:0007669"/>
    <property type="project" value="TreeGrafter"/>
</dbReference>
<dbReference type="RefSeq" id="WP_086456917.1">
    <property type="nucleotide sequence ID" value="NZ_FXWL01000002.1"/>
</dbReference>
<evidence type="ECO:0000256" key="1">
    <source>
        <dbReference type="ARBA" id="ARBA00007812"/>
    </source>
</evidence>
<evidence type="ECO:0000256" key="2">
    <source>
        <dbReference type="ARBA" id="ARBA00023052"/>
    </source>
</evidence>
<organism evidence="5 6">
    <name type="scientific">Sphingopyxis terrae subsp. ummariensis</name>
    <dbReference type="NCBI Taxonomy" id="429001"/>
    <lineage>
        <taxon>Bacteria</taxon>
        <taxon>Pseudomonadati</taxon>
        <taxon>Pseudomonadota</taxon>
        <taxon>Alphaproteobacteria</taxon>
        <taxon>Sphingomonadales</taxon>
        <taxon>Sphingomonadaceae</taxon>
        <taxon>Sphingopyxis</taxon>
    </lineage>
</organism>
<dbReference type="PANTHER" id="PTHR18968">
    <property type="entry name" value="THIAMINE PYROPHOSPHATE ENZYMES"/>
    <property type="match status" value="1"/>
</dbReference>
<dbReference type="CDD" id="cd07035">
    <property type="entry name" value="TPP_PYR_POX_like"/>
    <property type="match status" value="1"/>
</dbReference>
<dbReference type="EMBL" id="FXWL01000002">
    <property type="protein sequence ID" value="SMQ76433.1"/>
    <property type="molecule type" value="Genomic_DNA"/>
</dbReference>
<dbReference type="Pfam" id="PF02776">
    <property type="entry name" value="TPP_enzyme_N"/>
    <property type="match status" value="1"/>
</dbReference>
<dbReference type="InterPro" id="IPR029061">
    <property type="entry name" value="THDP-binding"/>
</dbReference>
<dbReference type="Pfam" id="PF02775">
    <property type="entry name" value="TPP_enzyme_C"/>
    <property type="match status" value="1"/>
</dbReference>
<dbReference type="SUPFAM" id="SSF52467">
    <property type="entry name" value="DHS-like NAD/FAD-binding domain"/>
    <property type="match status" value="1"/>
</dbReference>
<dbReference type="SUPFAM" id="SSF52518">
    <property type="entry name" value="Thiamin diphosphate-binding fold (THDP-binding)"/>
    <property type="match status" value="2"/>
</dbReference>
<dbReference type="GO" id="GO:0044281">
    <property type="term" value="P:small molecule metabolic process"/>
    <property type="evidence" value="ECO:0007669"/>
    <property type="project" value="UniProtKB-ARBA"/>
</dbReference>
<dbReference type="InterPro" id="IPR045229">
    <property type="entry name" value="TPP_enz"/>
</dbReference>
<dbReference type="CDD" id="cd02002">
    <property type="entry name" value="TPP_BFDC"/>
    <property type="match status" value="1"/>
</dbReference>
<dbReference type="GO" id="GO:0030976">
    <property type="term" value="F:thiamine pyrophosphate binding"/>
    <property type="evidence" value="ECO:0007669"/>
    <property type="project" value="InterPro"/>
</dbReference>
<comment type="similarity">
    <text evidence="1">Belongs to the TPP enzyme family.</text>
</comment>
<gene>
    <name evidence="5" type="ORF">SAMN06295984_1872</name>
</gene>
<dbReference type="Gene3D" id="3.40.50.970">
    <property type="match status" value="2"/>
</dbReference>
<name>A0A1Y6FV57_9SPHN</name>
<dbReference type="InterPro" id="IPR029035">
    <property type="entry name" value="DHS-like_NAD/FAD-binding_dom"/>
</dbReference>
<dbReference type="GeneID" id="303002224"/>
<accession>A0A1Y6FV57</accession>
<dbReference type="Proteomes" id="UP000194469">
    <property type="component" value="Unassembled WGS sequence"/>
</dbReference>
<proteinExistence type="inferred from homology"/>
<evidence type="ECO:0000259" key="3">
    <source>
        <dbReference type="Pfam" id="PF02775"/>
    </source>
</evidence>
<dbReference type="InterPro" id="IPR012001">
    <property type="entry name" value="Thiamin_PyroP_enz_TPP-bd_dom"/>
</dbReference>
<feature type="domain" description="Thiamine pyrophosphate enzyme N-terminal TPP-binding" evidence="4">
    <location>
        <begin position="1"/>
        <end position="106"/>
    </location>
</feature>
<dbReference type="NCBIfam" id="NF005760">
    <property type="entry name" value="PRK07586.1"/>
    <property type="match status" value="1"/>
</dbReference>